<dbReference type="PROSITE" id="PS51728">
    <property type="entry name" value="RTT109_HAT"/>
    <property type="match status" value="1"/>
</dbReference>
<dbReference type="InterPro" id="IPR051236">
    <property type="entry name" value="HAT_RTT109-like"/>
</dbReference>
<dbReference type="Pfam" id="PF08214">
    <property type="entry name" value="HAT_KAT11"/>
    <property type="match status" value="1"/>
</dbReference>
<protein>
    <recommendedName>
        <fullName evidence="2">histone acetyltransferase</fullName>
        <ecNumber evidence="2">2.3.1.48</ecNumber>
    </recommendedName>
</protein>
<evidence type="ECO:0000256" key="8">
    <source>
        <dbReference type="ARBA" id="ARBA00023242"/>
    </source>
</evidence>
<feature type="compositionally biased region" description="Basic and acidic residues" evidence="10">
    <location>
        <begin position="559"/>
        <end position="587"/>
    </location>
</feature>
<evidence type="ECO:0000256" key="6">
    <source>
        <dbReference type="ARBA" id="ARBA00023015"/>
    </source>
</evidence>
<evidence type="ECO:0000313" key="13">
    <source>
        <dbReference type="Proteomes" id="UP001175228"/>
    </source>
</evidence>
<feature type="compositionally biased region" description="Pro residues" evidence="10">
    <location>
        <begin position="725"/>
        <end position="734"/>
    </location>
</feature>
<evidence type="ECO:0000256" key="10">
    <source>
        <dbReference type="SAM" id="MobiDB-lite"/>
    </source>
</evidence>
<keyword evidence="3" id="KW-0808">Transferase</keyword>
<dbReference type="InterPro" id="IPR013178">
    <property type="entry name" value="Histone_AcTrfase_Rtt109/CBP"/>
</dbReference>
<feature type="transmembrane region" description="Helical" evidence="11">
    <location>
        <begin position="179"/>
        <end position="197"/>
    </location>
</feature>
<proteinExistence type="predicted"/>
<dbReference type="SMART" id="SM01250">
    <property type="entry name" value="KAT11"/>
    <property type="match status" value="1"/>
</dbReference>
<gene>
    <name evidence="12" type="ORF">EDD18DRAFT_1099158</name>
</gene>
<feature type="compositionally biased region" description="Basic and acidic residues" evidence="10">
    <location>
        <begin position="704"/>
        <end position="717"/>
    </location>
</feature>
<dbReference type="PANTHER" id="PTHR31571">
    <property type="entry name" value="ALTERED INHERITANCE OF MITOCHONDRIA PROTEIN 6"/>
    <property type="match status" value="1"/>
</dbReference>
<keyword evidence="8" id="KW-0539">Nucleus</keyword>
<accession>A0AA39QJ25</accession>
<keyword evidence="5" id="KW-0007">Acetylation</keyword>
<evidence type="ECO:0000256" key="5">
    <source>
        <dbReference type="ARBA" id="ARBA00022990"/>
    </source>
</evidence>
<evidence type="ECO:0000313" key="12">
    <source>
        <dbReference type="EMBL" id="KAK0503853.1"/>
    </source>
</evidence>
<sequence>MSSNCLPGRSSLYPGYCPPRTVYNDSLLVGLDSTSFVSLFKVERRHLITNFSNDSSLDNLTWSMNAQTGLNGLIALIVECIFARRVFIRMVFDDPVTKRNTHSSPVSKNVLITTTITPQHVAVFTLKSFRLGSMGEFQQLIWVTSAGNGSSAVADILIAASLCFYLYKNRTGYRNLATGLVSSLIRVVIVITVYFYYVENVKLPWFTSKSGGITEYKLPAAFNLRSCLCRNSSCASSSSIKDTKGDALTNEIAPANALNSAASHLNFSTTSTMPVNLLRNALLDGLKDLPGTREFHVHVLVSSPRKHADLYPYALPRPRSYLQDILILLSEQRTPDSQRIMVSGIEACVYNIPTTSCTILYVSKVDSTGQACSPSPTSALVHSLLLFYADPATRPVEAKHFWIHLFARAQNQYLFPNSSEFLGKRPLSDVRLCGWWKRIFTGVATELDARSQSKAIIRLNYVLPGYSELEAENSLKSMSSSSTSSSPLYLLQWTYGHPYSQQDIPLPCPKREVLNLGHYIPWFDDDPKSRFVDEIAYTTENGRVKSPARKRTRTNSRLDLAKKKSEEDGKDVETSAKKDDRKDERPSGELGIVSPDEFWERMSFRQECVAGAVTGFFTLGVTFPHPESSNSSMHSSISPLAPQPGQVSSQINKRIMTSLHTAVDFSSTDFATRATESLEGAIRGLCEGIASIPTPIIQAPRPIRATDRPPKAERRTPEPSLLLAPPQPSTPPPRMANGTRIMPDVSPNPFPEPEPSLETYNSHIYGSVCVSNPDRPSKKADTTAGVKESAGSSADAPQVTVLTANKLMCVIQQLAHVLEIVLTKIQIALPTAMSQHAGSMKLSEKDVHALNFSMKRNWLGVRDFIRYSVVYGTKHDVSNKVLIFEDVGFIAQYTLYQAYRL</sequence>
<comment type="caution">
    <text evidence="12">The sequence shown here is derived from an EMBL/GenBank/DDBJ whole genome shotgun (WGS) entry which is preliminary data.</text>
</comment>
<keyword evidence="11" id="KW-0472">Membrane</keyword>
<dbReference type="GO" id="GO:0032931">
    <property type="term" value="F:histone H3K56 acetyltransferase activity"/>
    <property type="evidence" value="ECO:0007669"/>
    <property type="project" value="TreeGrafter"/>
</dbReference>
<comment type="subcellular location">
    <subcellularLocation>
        <location evidence="1">Nucleus</location>
    </subcellularLocation>
</comment>
<comment type="catalytic activity">
    <reaction evidence="9">
        <text>L-lysyl-[histone] + acetyl-CoA = N(6)-acetyl-L-lysyl-[histone] + CoA + H(+)</text>
        <dbReference type="Rhea" id="RHEA:21992"/>
        <dbReference type="Rhea" id="RHEA-COMP:9845"/>
        <dbReference type="Rhea" id="RHEA-COMP:11338"/>
        <dbReference type="ChEBI" id="CHEBI:15378"/>
        <dbReference type="ChEBI" id="CHEBI:29969"/>
        <dbReference type="ChEBI" id="CHEBI:57287"/>
        <dbReference type="ChEBI" id="CHEBI:57288"/>
        <dbReference type="ChEBI" id="CHEBI:61930"/>
        <dbReference type="EC" id="2.3.1.48"/>
    </reaction>
    <physiologicalReaction direction="left-to-right" evidence="9">
        <dbReference type="Rhea" id="RHEA:21993"/>
    </physiologicalReaction>
</comment>
<evidence type="ECO:0000256" key="7">
    <source>
        <dbReference type="ARBA" id="ARBA00023163"/>
    </source>
</evidence>
<dbReference type="EC" id="2.3.1.48" evidence="2"/>
<dbReference type="AlphaFoldDB" id="A0AA39QJ25"/>
<keyword evidence="13" id="KW-1185">Reference proteome</keyword>
<evidence type="ECO:0000256" key="9">
    <source>
        <dbReference type="ARBA" id="ARBA00048940"/>
    </source>
</evidence>
<keyword evidence="4" id="KW-0227">DNA damage</keyword>
<feature type="region of interest" description="Disordered" evidence="10">
    <location>
        <begin position="543"/>
        <end position="592"/>
    </location>
</feature>
<dbReference type="GO" id="GO:0005634">
    <property type="term" value="C:nucleus"/>
    <property type="evidence" value="ECO:0007669"/>
    <property type="project" value="UniProtKB-SubCell"/>
</dbReference>
<keyword evidence="11" id="KW-1133">Transmembrane helix</keyword>
<keyword evidence="6" id="KW-0805">Transcription regulation</keyword>
<dbReference type="EMBL" id="JAUEPU010000003">
    <property type="protein sequence ID" value="KAK0503853.1"/>
    <property type="molecule type" value="Genomic_DNA"/>
</dbReference>
<organism evidence="12 13">
    <name type="scientific">Armillaria luteobubalina</name>
    <dbReference type="NCBI Taxonomy" id="153913"/>
    <lineage>
        <taxon>Eukaryota</taxon>
        <taxon>Fungi</taxon>
        <taxon>Dikarya</taxon>
        <taxon>Basidiomycota</taxon>
        <taxon>Agaricomycotina</taxon>
        <taxon>Agaricomycetes</taxon>
        <taxon>Agaricomycetidae</taxon>
        <taxon>Agaricales</taxon>
        <taxon>Marasmiineae</taxon>
        <taxon>Physalacriaceae</taxon>
        <taxon>Armillaria</taxon>
    </lineage>
</organism>
<keyword evidence="11" id="KW-0812">Transmembrane</keyword>
<dbReference type="InterPro" id="IPR016849">
    <property type="entry name" value="Rtt109"/>
</dbReference>
<evidence type="ECO:0000256" key="1">
    <source>
        <dbReference type="ARBA" id="ARBA00004123"/>
    </source>
</evidence>
<feature type="transmembrane region" description="Helical" evidence="11">
    <location>
        <begin position="69"/>
        <end position="88"/>
    </location>
</feature>
<feature type="transmembrane region" description="Helical" evidence="11">
    <location>
        <begin position="109"/>
        <end position="129"/>
    </location>
</feature>
<evidence type="ECO:0000256" key="11">
    <source>
        <dbReference type="SAM" id="Phobius"/>
    </source>
</evidence>
<dbReference type="GO" id="GO:0006974">
    <property type="term" value="P:DNA damage response"/>
    <property type="evidence" value="ECO:0007669"/>
    <property type="project" value="UniProtKB-KW"/>
</dbReference>
<reference evidence="12" key="1">
    <citation type="submission" date="2023-06" db="EMBL/GenBank/DDBJ databases">
        <authorList>
            <consortium name="Lawrence Berkeley National Laboratory"/>
            <person name="Ahrendt S."/>
            <person name="Sahu N."/>
            <person name="Indic B."/>
            <person name="Wong-Bajracharya J."/>
            <person name="Merenyi Z."/>
            <person name="Ke H.-M."/>
            <person name="Monk M."/>
            <person name="Kocsube S."/>
            <person name="Drula E."/>
            <person name="Lipzen A."/>
            <person name="Balint B."/>
            <person name="Henrissat B."/>
            <person name="Andreopoulos B."/>
            <person name="Martin F.M."/>
            <person name="Harder C.B."/>
            <person name="Rigling D."/>
            <person name="Ford K.L."/>
            <person name="Foster G.D."/>
            <person name="Pangilinan J."/>
            <person name="Papanicolaou A."/>
            <person name="Barry K."/>
            <person name="LaButti K."/>
            <person name="Viragh M."/>
            <person name="Koriabine M."/>
            <person name="Yan M."/>
            <person name="Riley R."/>
            <person name="Champramary S."/>
            <person name="Plett K.L."/>
            <person name="Tsai I.J."/>
            <person name="Slot J."/>
            <person name="Sipos G."/>
            <person name="Plett J."/>
            <person name="Nagy L.G."/>
            <person name="Grigoriev I.V."/>
        </authorList>
    </citation>
    <scope>NUCLEOTIDE SEQUENCE</scope>
    <source>
        <strain evidence="12">HWK02</strain>
    </source>
</reference>
<keyword evidence="7" id="KW-0804">Transcription</keyword>
<evidence type="ECO:0000256" key="2">
    <source>
        <dbReference type="ARBA" id="ARBA00013184"/>
    </source>
</evidence>
<feature type="region of interest" description="Disordered" evidence="10">
    <location>
        <begin position="771"/>
        <end position="792"/>
    </location>
</feature>
<feature type="transmembrane region" description="Helical" evidence="11">
    <location>
        <begin position="149"/>
        <end position="167"/>
    </location>
</feature>
<dbReference type="PANTHER" id="PTHR31571:SF2">
    <property type="entry name" value="HISTONE ACETYLTRANSFERASE RTT109"/>
    <property type="match status" value="1"/>
</dbReference>
<dbReference type="Proteomes" id="UP001175228">
    <property type="component" value="Unassembled WGS sequence"/>
</dbReference>
<evidence type="ECO:0000256" key="4">
    <source>
        <dbReference type="ARBA" id="ARBA00022763"/>
    </source>
</evidence>
<dbReference type="GO" id="GO:0006355">
    <property type="term" value="P:regulation of DNA-templated transcription"/>
    <property type="evidence" value="ECO:0007669"/>
    <property type="project" value="InterPro"/>
</dbReference>
<name>A0AA39QJ25_9AGAR</name>
<evidence type="ECO:0000256" key="3">
    <source>
        <dbReference type="ARBA" id="ARBA00022679"/>
    </source>
</evidence>
<feature type="region of interest" description="Disordered" evidence="10">
    <location>
        <begin position="700"/>
        <end position="736"/>
    </location>
</feature>